<keyword evidence="3" id="KW-1185">Reference proteome</keyword>
<dbReference type="VEuPathDB" id="VectorBase:GPPI042704"/>
<dbReference type="EnsemblMetazoa" id="GPPI042704-RA">
    <property type="protein sequence ID" value="GPPI042704-PA"/>
    <property type="gene ID" value="GPPI042704"/>
</dbReference>
<evidence type="ECO:0000256" key="1">
    <source>
        <dbReference type="SAM" id="Phobius"/>
    </source>
</evidence>
<dbReference type="AlphaFoldDB" id="A0A1B0BWI3"/>
<sequence>MNENLMKQPLKVVPLSVQNKRIVIGFDGNIETLNTLLANAAHDDGVGSSIVKLSMRRTLIMTVVNIYFAGVPLRHFYVVKFYRQTVLLLESKYA</sequence>
<proteinExistence type="predicted"/>
<protein>
    <submittedName>
        <fullName evidence="2">Uncharacterized protein</fullName>
    </submittedName>
</protein>
<evidence type="ECO:0000313" key="2">
    <source>
        <dbReference type="EnsemblMetazoa" id="GPPI042704-PA"/>
    </source>
</evidence>
<reference evidence="3" key="1">
    <citation type="submission" date="2015-01" db="EMBL/GenBank/DDBJ databases">
        <authorList>
            <person name="Aksoy S."/>
            <person name="Warren W."/>
            <person name="Wilson R.K."/>
        </authorList>
    </citation>
    <scope>NUCLEOTIDE SEQUENCE [LARGE SCALE GENOMIC DNA]</scope>
    <source>
        <strain evidence="3">IAEA</strain>
    </source>
</reference>
<reference evidence="2" key="2">
    <citation type="submission" date="2020-05" db="UniProtKB">
        <authorList>
            <consortium name="EnsemblMetazoa"/>
        </authorList>
    </citation>
    <scope>IDENTIFICATION</scope>
    <source>
        <strain evidence="2">IAEA</strain>
    </source>
</reference>
<dbReference type="EMBL" id="JXJN01021781">
    <property type="status" value="NOT_ANNOTATED_CDS"/>
    <property type="molecule type" value="Genomic_DNA"/>
</dbReference>
<dbReference type="Proteomes" id="UP000092460">
    <property type="component" value="Unassembled WGS sequence"/>
</dbReference>
<keyword evidence="1" id="KW-0472">Membrane</keyword>
<accession>A0A1B0BWI3</accession>
<name>A0A1B0BWI3_9MUSC</name>
<organism evidence="2 3">
    <name type="scientific">Glossina palpalis gambiensis</name>
    <dbReference type="NCBI Taxonomy" id="67801"/>
    <lineage>
        <taxon>Eukaryota</taxon>
        <taxon>Metazoa</taxon>
        <taxon>Ecdysozoa</taxon>
        <taxon>Arthropoda</taxon>
        <taxon>Hexapoda</taxon>
        <taxon>Insecta</taxon>
        <taxon>Pterygota</taxon>
        <taxon>Neoptera</taxon>
        <taxon>Endopterygota</taxon>
        <taxon>Diptera</taxon>
        <taxon>Brachycera</taxon>
        <taxon>Muscomorpha</taxon>
        <taxon>Hippoboscoidea</taxon>
        <taxon>Glossinidae</taxon>
        <taxon>Glossina</taxon>
    </lineage>
</organism>
<keyword evidence="1" id="KW-1133">Transmembrane helix</keyword>
<keyword evidence="1" id="KW-0812">Transmembrane</keyword>
<feature type="transmembrane region" description="Helical" evidence="1">
    <location>
        <begin position="58"/>
        <end position="77"/>
    </location>
</feature>
<evidence type="ECO:0000313" key="3">
    <source>
        <dbReference type="Proteomes" id="UP000092460"/>
    </source>
</evidence>